<dbReference type="PRINTS" id="PR01267">
    <property type="entry name" value="GSTRNSFRASEM"/>
</dbReference>
<dbReference type="SFLD" id="SFLDG01205">
    <property type="entry name" value="AMPS.1"/>
    <property type="match status" value="1"/>
</dbReference>
<dbReference type="SFLD" id="SFLDG00363">
    <property type="entry name" value="AMPS_(cytGST):_Alpha-__Mu-__Pi"/>
    <property type="match status" value="1"/>
</dbReference>
<dbReference type="Pfam" id="PF14497">
    <property type="entry name" value="GST_C_3"/>
    <property type="match status" value="1"/>
</dbReference>
<evidence type="ECO:0000256" key="4">
    <source>
        <dbReference type="ARBA" id="ARBA00022679"/>
    </source>
</evidence>
<evidence type="ECO:0000313" key="10">
    <source>
        <dbReference type="EMBL" id="KAK7079754.1"/>
    </source>
</evidence>
<comment type="catalytic activity">
    <reaction evidence="5">
        <text>RX + glutathione = an S-substituted glutathione + a halide anion + H(+)</text>
        <dbReference type="Rhea" id="RHEA:16437"/>
        <dbReference type="ChEBI" id="CHEBI:15378"/>
        <dbReference type="ChEBI" id="CHEBI:16042"/>
        <dbReference type="ChEBI" id="CHEBI:17792"/>
        <dbReference type="ChEBI" id="CHEBI:57925"/>
        <dbReference type="ChEBI" id="CHEBI:90779"/>
        <dbReference type="EC" id="2.5.1.18"/>
    </reaction>
</comment>
<evidence type="ECO:0000256" key="6">
    <source>
        <dbReference type="ARBA" id="ARBA00071200"/>
    </source>
</evidence>
<dbReference type="SUPFAM" id="SSF47616">
    <property type="entry name" value="GST C-terminal domain-like"/>
    <property type="match status" value="1"/>
</dbReference>
<evidence type="ECO:0000256" key="7">
    <source>
        <dbReference type="ARBA" id="ARBA00081375"/>
    </source>
</evidence>
<dbReference type="InterPro" id="IPR010987">
    <property type="entry name" value="Glutathione-S-Trfase_C-like"/>
</dbReference>
<dbReference type="AlphaFoldDB" id="A0AAN8XIB2"/>
<dbReference type="EC" id="2.5.1.18" evidence="3"/>
<dbReference type="InterPro" id="IPR036282">
    <property type="entry name" value="Glutathione-S-Trfase_C_sf"/>
</dbReference>
<keyword evidence="11" id="KW-1185">Reference proteome</keyword>
<name>A0AAN8XIB2_HALRR</name>
<gene>
    <name evidence="10" type="primary">GSTM3_3</name>
    <name evidence="10" type="ORF">SK128_006627</name>
</gene>
<reference evidence="10 11" key="1">
    <citation type="submission" date="2023-11" db="EMBL/GenBank/DDBJ databases">
        <title>Halocaridina rubra genome assembly.</title>
        <authorList>
            <person name="Smith C."/>
        </authorList>
    </citation>
    <scope>NUCLEOTIDE SEQUENCE [LARGE SCALE GENOMIC DNA]</scope>
    <source>
        <strain evidence="10">EP-1</strain>
        <tissue evidence="10">Whole</tissue>
    </source>
</reference>
<evidence type="ECO:0000256" key="5">
    <source>
        <dbReference type="ARBA" id="ARBA00047960"/>
    </source>
</evidence>
<organism evidence="10 11">
    <name type="scientific">Halocaridina rubra</name>
    <name type="common">Hawaiian red shrimp</name>
    <dbReference type="NCBI Taxonomy" id="373956"/>
    <lineage>
        <taxon>Eukaryota</taxon>
        <taxon>Metazoa</taxon>
        <taxon>Ecdysozoa</taxon>
        <taxon>Arthropoda</taxon>
        <taxon>Crustacea</taxon>
        <taxon>Multicrustacea</taxon>
        <taxon>Malacostraca</taxon>
        <taxon>Eumalacostraca</taxon>
        <taxon>Eucarida</taxon>
        <taxon>Decapoda</taxon>
        <taxon>Pleocyemata</taxon>
        <taxon>Caridea</taxon>
        <taxon>Atyoidea</taxon>
        <taxon>Atyidae</taxon>
        <taxon>Halocaridina</taxon>
    </lineage>
</organism>
<dbReference type="GO" id="GO:0006749">
    <property type="term" value="P:glutathione metabolic process"/>
    <property type="evidence" value="ECO:0007669"/>
    <property type="project" value="TreeGrafter"/>
</dbReference>
<dbReference type="InterPro" id="IPR004045">
    <property type="entry name" value="Glutathione_S-Trfase_N"/>
</dbReference>
<evidence type="ECO:0000259" key="8">
    <source>
        <dbReference type="PROSITE" id="PS50404"/>
    </source>
</evidence>
<comment type="function">
    <text evidence="1">Conjugation of reduced glutathione to a wide number of exogenous and endogenous hydrophobic electrophiles.</text>
</comment>
<keyword evidence="4 10" id="KW-0808">Transferase</keyword>
<evidence type="ECO:0000256" key="2">
    <source>
        <dbReference type="ARBA" id="ARBA00005861"/>
    </source>
</evidence>
<dbReference type="FunFam" id="3.40.30.10:FF:000019">
    <property type="entry name" value="Glutathione S-transferase Mu"/>
    <property type="match status" value="1"/>
</dbReference>
<feature type="domain" description="GST C-terminal" evidence="9">
    <location>
        <begin position="92"/>
        <end position="209"/>
    </location>
</feature>
<dbReference type="SFLD" id="SFLDS00019">
    <property type="entry name" value="Glutathione_Transferase_(cytos"/>
    <property type="match status" value="1"/>
</dbReference>
<dbReference type="Pfam" id="PF02798">
    <property type="entry name" value="GST_N"/>
    <property type="match status" value="1"/>
</dbReference>
<dbReference type="Gene3D" id="1.20.1050.10">
    <property type="match status" value="1"/>
</dbReference>
<evidence type="ECO:0000256" key="3">
    <source>
        <dbReference type="ARBA" id="ARBA00012452"/>
    </source>
</evidence>
<sequence>MAPVLGYWKLRGLAQSIRLLLEYVGDDYEEKYFHFKPTSGPDFDRSEWYSVKFNLDLQFPNLPYYIDGDLKITQSNAILRHIARKHNLCGENEREMVQVDVLENQAMDMRMSYVRVAYGNYEEEKQTYFENFKNSLELMSKALGNQKWFVGEKITLPDFILYEIFDIHRVIESSCLESFPNLKDFMKRFEALPNIKKYMSSSRFLAAPLNGPTAKVGGM</sequence>
<accession>A0AAN8XIB2</accession>
<dbReference type="PROSITE" id="PS50405">
    <property type="entry name" value="GST_CTER"/>
    <property type="match status" value="1"/>
</dbReference>
<feature type="domain" description="GST N-terminal" evidence="8">
    <location>
        <begin position="1"/>
        <end position="90"/>
    </location>
</feature>
<dbReference type="GO" id="GO:0004364">
    <property type="term" value="F:glutathione transferase activity"/>
    <property type="evidence" value="ECO:0007669"/>
    <property type="project" value="UniProtKB-EC"/>
</dbReference>
<dbReference type="PANTHER" id="PTHR11571">
    <property type="entry name" value="GLUTATHIONE S-TRANSFERASE"/>
    <property type="match status" value="1"/>
</dbReference>
<evidence type="ECO:0000256" key="1">
    <source>
        <dbReference type="ARBA" id="ARBA00003701"/>
    </source>
</evidence>
<evidence type="ECO:0000259" key="9">
    <source>
        <dbReference type="PROSITE" id="PS50405"/>
    </source>
</evidence>
<dbReference type="FunFam" id="1.20.1050.10:FF:000003">
    <property type="entry name" value="Glutathione S-transferase 2"/>
    <property type="match status" value="1"/>
</dbReference>
<dbReference type="InterPro" id="IPR004046">
    <property type="entry name" value="GST_C"/>
</dbReference>
<dbReference type="SUPFAM" id="SSF52833">
    <property type="entry name" value="Thioredoxin-like"/>
    <property type="match status" value="1"/>
</dbReference>
<dbReference type="InterPro" id="IPR050213">
    <property type="entry name" value="GST_superfamily"/>
</dbReference>
<dbReference type="PROSITE" id="PS50404">
    <property type="entry name" value="GST_NTER"/>
    <property type="match status" value="1"/>
</dbReference>
<evidence type="ECO:0000313" key="11">
    <source>
        <dbReference type="Proteomes" id="UP001381693"/>
    </source>
</evidence>
<dbReference type="InterPro" id="IPR040079">
    <property type="entry name" value="Glutathione_S-Trfase"/>
</dbReference>
<protein>
    <recommendedName>
        <fullName evidence="6">Glutathione S-transferase</fullName>
        <ecNumber evidence="3">2.5.1.18</ecNumber>
    </recommendedName>
    <alternativeName>
        <fullName evidence="7">GST class-mu</fullName>
    </alternativeName>
</protein>
<dbReference type="InterPro" id="IPR003081">
    <property type="entry name" value="GST_mu"/>
</dbReference>
<dbReference type="Gene3D" id="3.40.30.10">
    <property type="entry name" value="Glutaredoxin"/>
    <property type="match status" value="1"/>
</dbReference>
<comment type="caution">
    <text evidence="10">The sequence shown here is derived from an EMBL/GenBank/DDBJ whole genome shotgun (WGS) entry which is preliminary data.</text>
</comment>
<dbReference type="EMBL" id="JAXCGZ010006441">
    <property type="protein sequence ID" value="KAK7079754.1"/>
    <property type="molecule type" value="Genomic_DNA"/>
</dbReference>
<dbReference type="CDD" id="cd03075">
    <property type="entry name" value="GST_N_Mu"/>
    <property type="match status" value="1"/>
</dbReference>
<proteinExistence type="inferred from homology"/>
<dbReference type="InterPro" id="IPR036249">
    <property type="entry name" value="Thioredoxin-like_sf"/>
</dbReference>
<comment type="similarity">
    <text evidence="2">Belongs to the GST superfamily. Mu family.</text>
</comment>
<dbReference type="PANTHER" id="PTHR11571:SF222">
    <property type="entry name" value="GLUTATHIONE TRANSFERASE"/>
    <property type="match status" value="1"/>
</dbReference>
<dbReference type="Proteomes" id="UP001381693">
    <property type="component" value="Unassembled WGS sequence"/>
</dbReference>